<proteinExistence type="predicted"/>
<protein>
    <submittedName>
        <fullName evidence="2">Uncharacterized protein</fullName>
    </submittedName>
</protein>
<comment type="caution">
    <text evidence="2">The sequence shown here is derived from an EMBL/GenBank/DDBJ whole genome shotgun (WGS) entry which is preliminary data.</text>
</comment>
<dbReference type="Proteomes" id="UP000299102">
    <property type="component" value="Unassembled WGS sequence"/>
</dbReference>
<gene>
    <name evidence="2" type="ORF">EVAR_82899_1</name>
</gene>
<evidence type="ECO:0000313" key="3">
    <source>
        <dbReference type="Proteomes" id="UP000299102"/>
    </source>
</evidence>
<keyword evidence="3" id="KW-1185">Reference proteome</keyword>
<accession>A0A4C1YKQ7</accession>
<organism evidence="2 3">
    <name type="scientific">Eumeta variegata</name>
    <name type="common">Bagworm moth</name>
    <name type="synonym">Eumeta japonica</name>
    <dbReference type="NCBI Taxonomy" id="151549"/>
    <lineage>
        <taxon>Eukaryota</taxon>
        <taxon>Metazoa</taxon>
        <taxon>Ecdysozoa</taxon>
        <taxon>Arthropoda</taxon>
        <taxon>Hexapoda</taxon>
        <taxon>Insecta</taxon>
        <taxon>Pterygota</taxon>
        <taxon>Neoptera</taxon>
        <taxon>Endopterygota</taxon>
        <taxon>Lepidoptera</taxon>
        <taxon>Glossata</taxon>
        <taxon>Ditrysia</taxon>
        <taxon>Tineoidea</taxon>
        <taxon>Psychidae</taxon>
        <taxon>Oiketicinae</taxon>
        <taxon>Eumeta</taxon>
    </lineage>
</organism>
<name>A0A4C1YKQ7_EUMVA</name>
<reference evidence="2 3" key="1">
    <citation type="journal article" date="2019" name="Commun. Biol.">
        <title>The bagworm genome reveals a unique fibroin gene that provides high tensile strength.</title>
        <authorList>
            <person name="Kono N."/>
            <person name="Nakamura H."/>
            <person name="Ohtoshi R."/>
            <person name="Tomita M."/>
            <person name="Numata K."/>
            <person name="Arakawa K."/>
        </authorList>
    </citation>
    <scope>NUCLEOTIDE SEQUENCE [LARGE SCALE GENOMIC DNA]</scope>
</reference>
<feature type="region of interest" description="Disordered" evidence="1">
    <location>
        <begin position="57"/>
        <end position="102"/>
    </location>
</feature>
<evidence type="ECO:0000313" key="2">
    <source>
        <dbReference type="EMBL" id="GBP75229.1"/>
    </source>
</evidence>
<sequence length="222" mass="24180">MGQRACEPPENKWLSSPMNTRNLRVITIALPASGGKDRTSDGGEMGMQACSIHTRIRSRNRQTHRPPAVMRPPERRAAAPGSRSERASCANHTSRYDRRAHARSATYGRSALTFGSNKKKTKTVIYIVSSLNHTTAEANPSTIYLRLRASGLKSPTREEGALTTGTDGLTCSPKRSTSGFLIRLKLITHLSIRRRSRPKQPVRSGGLVGAGAAAAWVDSCRC</sequence>
<evidence type="ECO:0000256" key="1">
    <source>
        <dbReference type="SAM" id="MobiDB-lite"/>
    </source>
</evidence>
<dbReference type="AlphaFoldDB" id="A0A4C1YKQ7"/>
<dbReference type="EMBL" id="BGZK01001240">
    <property type="protein sequence ID" value="GBP75229.1"/>
    <property type="molecule type" value="Genomic_DNA"/>
</dbReference>